<feature type="region of interest" description="Disordered" evidence="10">
    <location>
        <begin position="628"/>
        <end position="647"/>
    </location>
</feature>
<evidence type="ECO:0000256" key="2">
    <source>
        <dbReference type="ARBA" id="ARBA00010330"/>
    </source>
</evidence>
<evidence type="ECO:0000259" key="11">
    <source>
        <dbReference type="PROSITE" id="PS50110"/>
    </source>
</evidence>
<reference evidence="14" key="1">
    <citation type="submission" date="2025-08" db="UniProtKB">
        <authorList>
            <consortium name="RefSeq"/>
        </authorList>
    </citation>
    <scope>IDENTIFICATION</scope>
    <source>
        <tissue evidence="14">Young leaves</tissue>
    </source>
</reference>
<gene>
    <name evidence="14" type="primary">LOC111432167</name>
</gene>
<dbReference type="PANTHER" id="PTHR43874">
    <property type="entry name" value="TWO-COMPONENT RESPONSE REGULATOR"/>
    <property type="match status" value="1"/>
</dbReference>
<dbReference type="PROSITE" id="PS51017">
    <property type="entry name" value="CCT"/>
    <property type="match status" value="1"/>
</dbReference>
<keyword evidence="4" id="KW-0805">Transcription regulation</keyword>
<dbReference type="RefSeq" id="XP_022924763.1">
    <property type="nucleotide sequence ID" value="XM_023068995.1"/>
</dbReference>
<evidence type="ECO:0000256" key="4">
    <source>
        <dbReference type="ARBA" id="ARBA00023015"/>
    </source>
</evidence>
<accession>A0A6J1EDE6</accession>
<feature type="region of interest" description="Disordered" evidence="10">
    <location>
        <begin position="699"/>
        <end position="731"/>
    </location>
</feature>
<evidence type="ECO:0000256" key="5">
    <source>
        <dbReference type="ARBA" id="ARBA00023108"/>
    </source>
</evidence>
<dbReference type="InterPro" id="IPR011006">
    <property type="entry name" value="CheY-like_superfamily"/>
</dbReference>
<dbReference type="PANTHER" id="PTHR43874:SF146">
    <property type="entry name" value="TWO-COMPONENT RESPONSE REGULATOR-LIKE APRR9"/>
    <property type="match status" value="1"/>
</dbReference>
<protein>
    <submittedName>
        <fullName evidence="14">Two-component response regulator-like PRR95 isoform X1</fullName>
    </submittedName>
</protein>
<keyword evidence="3" id="KW-0902">Two-component regulatory system</keyword>
<comment type="subcellular location">
    <subcellularLocation>
        <location evidence="1 9">Nucleus</location>
    </subcellularLocation>
</comment>
<keyword evidence="13" id="KW-1185">Reference proteome</keyword>
<dbReference type="AlphaFoldDB" id="A0A6J1EDE6"/>
<comment type="caution">
    <text evidence="8">Lacks conserved residue(s) required for the propagation of feature annotation.</text>
</comment>
<dbReference type="Pfam" id="PF06203">
    <property type="entry name" value="CCT"/>
    <property type="match status" value="1"/>
</dbReference>
<dbReference type="SMR" id="A0A6J1EDE6"/>
<proteinExistence type="inferred from homology"/>
<dbReference type="GO" id="GO:0000160">
    <property type="term" value="P:phosphorelay signal transduction system"/>
    <property type="evidence" value="ECO:0007669"/>
    <property type="project" value="UniProtKB-KW"/>
</dbReference>
<organism evidence="13 14">
    <name type="scientific">Cucurbita moschata</name>
    <name type="common">Winter crookneck squash</name>
    <name type="synonym">Cucurbita pepo var. moschata</name>
    <dbReference type="NCBI Taxonomy" id="3662"/>
    <lineage>
        <taxon>Eukaryota</taxon>
        <taxon>Viridiplantae</taxon>
        <taxon>Streptophyta</taxon>
        <taxon>Embryophyta</taxon>
        <taxon>Tracheophyta</taxon>
        <taxon>Spermatophyta</taxon>
        <taxon>Magnoliopsida</taxon>
        <taxon>eudicotyledons</taxon>
        <taxon>Gunneridae</taxon>
        <taxon>Pentapetalae</taxon>
        <taxon>rosids</taxon>
        <taxon>fabids</taxon>
        <taxon>Cucurbitales</taxon>
        <taxon>Cucurbitaceae</taxon>
        <taxon>Cucurbiteae</taxon>
        <taxon>Cucurbita</taxon>
    </lineage>
</organism>
<dbReference type="Proteomes" id="UP000504609">
    <property type="component" value="Unplaced"/>
</dbReference>
<keyword evidence="5" id="KW-0090">Biological rhythms</keyword>
<feature type="compositionally biased region" description="Low complexity" evidence="10">
    <location>
        <begin position="605"/>
        <end position="615"/>
    </location>
</feature>
<evidence type="ECO:0000313" key="13">
    <source>
        <dbReference type="Proteomes" id="UP000504609"/>
    </source>
</evidence>
<evidence type="ECO:0000256" key="10">
    <source>
        <dbReference type="SAM" id="MobiDB-lite"/>
    </source>
</evidence>
<feature type="region of interest" description="Disordered" evidence="10">
    <location>
        <begin position="601"/>
        <end position="620"/>
    </location>
</feature>
<feature type="domain" description="Response regulatory" evidence="11">
    <location>
        <begin position="67"/>
        <end position="185"/>
    </location>
</feature>
<dbReference type="GO" id="GO:0009736">
    <property type="term" value="P:cytokinin-activated signaling pathway"/>
    <property type="evidence" value="ECO:0007669"/>
    <property type="project" value="InterPro"/>
</dbReference>
<keyword evidence="7 9" id="KW-0539">Nucleus</keyword>
<name>A0A6J1EDE6_CUCMO</name>
<evidence type="ECO:0000256" key="1">
    <source>
        <dbReference type="ARBA" id="ARBA00004123"/>
    </source>
</evidence>
<dbReference type="SMART" id="SM00448">
    <property type="entry name" value="REC"/>
    <property type="match status" value="1"/>
</dbReference>
<dbReference type="PROSITE" id="PS50110">
    <property type="entry name" value="RESPONSE_REGULATORY"/>
    <property type="match status" value="1"/>
</dbReference>
<feature type="compositionally biased region" description="Polar residues" evidence="10">
    <location>
        <begin position="450"/>
        <end position="466"/>
    </location>
</feature>
<dbReference type="GeneID" id="111432167"/>
<evidence type="ECO:0000256" key="8">
    <source>
        <dbReference type="PROSITE-ProRule" id="PRU00169"/>
    </source>
</evidence>
<dbReference type="InterPro" id="IPR010402">
    <property type="entry name" value="CCT_domain"/>
</dbReference>
<evidence type="ECO:0000256" key="6">
    <source>
        <dbReference type="ARBA" id="ARBA00023163"/>
    </source>
</evidence>
<evidence type="ECO:0000256" key="7">
    <source>
        <dbReference type="ARBA" id="ARBA00023242"/>
    </source>
</evidence>
<dbReference type="CDD" id="cd17582">
    <property type="entry name" value="psREC_PRR"/>
    <property type="match status" value="1"/>
</dbReference>
<dbReference type="InterPro" id="IPR045279">
    <property type="entry name" value="ARR-like"/>
</dbReference>
<evidence type="ECO:0000259" key="12">
    <source>
        <dbReference type="PROSITE" id="PS51017"/>
    </source>
</evidence>
<dbReference type="InterPro" id="IPR001789">
    <property type="entry name" value="Sig_transdc_resp-reg_receiver"/>
</dbReference>
<dbReference type="Pfam" id="PF00072">
    <property type="entry name" value="Response_reg"/>
    <property type="match status" value="1"/>
</dbReference>
<evidence type="ECO:0000256" key="9">
    <source>
        <dbReference type="PROSITE-ProRule" id="PRU00357"/>
    </source>
</evidence>
<dbReference type="GO" id="GO:0048511">
    <property type="term" value="P:rhythmic process"/>
    <property type="evidence" value="ECO:0007669"/>
    <property type="project" value="UniProtKB-KW"/>
</dbReference>
<feature type="domain" description="CCT" evidence="12">
    <location>
        <begin position="676"/>
        <end position="718"/>
    </location>
</feature>
<evidence type="ECO:0000256" key="3">
    <source>
        <dbReference type="ARBA" id="ARBA00023012"/>
    </source>
</evidence>
<dbReference type="KEGG" id="cmos:111432167"/>
<feature type="compositionally biased region" description="Polar residues" evidence="10">
    <location>
        <begin position="628"/>
        <end position="643"/>
    </location>
</feature>
<comment type="similarity">
    <text evidence="2">Belongs to the ARR-like family.</text>
</comment>
<sequence length="731" mass="81519">MDKVELSGVYDDAMDMDLDLDLDLVLDEDDRTKRKKIKNQTVDMEMKHIHHADEDGSHKLFPKQALSVLLVEADDSTRRIIAALLRKCSYRVYAVPDGLKAWECLKGRPHNVDLILTEVDLPSISGYALLTLVMEHDICKNIPVIMMSSCDAVSMVLKCMLKGAADFLIKPIRKNELKNLWQHVWRRHTKISGKFPSYLTVGQREVVATSDNDEGSNYSSYCVASRKKIKECSEKGSDAQSSCTTPYLEAENRCMPNMQGLSPLKDGTAPKLNMSCKKRGFGAYMDKEFDILKTNIRDKSDNAAKSEACNSVPSRMKEDCVIAEIRSQNKVLRPDFYKVVDDGASEMFSYNNKDTEPSSRINDLIGNFDNNLKHINSICKFDEHQKCRLSSSNDASAIKLEFSPQLELSLRRISPAKPEGQWSENGHVLNHSNASAFSSYNSCKMMKPPSVTQPNAPTESDTSAGQSPRPLPSLLSGISGCTHQDHGVPVRNSRKNMTPKVAGGFDQAEHQILQPQLDLFPAPDLVSDKAPAGRVLHSMFYTPSVLPRVPNTRSTCEQEVSPISIDISFHNCRDISNARKVGHQYVENTDNTIERVAEELKHDSPSAATHSASSSLCNETDHINSNTNGSICNQTEGNTSSSVADDKTAASENMNASNVFTYEGSKGLDSSRSRHREAALEKFRLKRKGRCYEKKVRYQSRKRLAEQRPRVKGQFVRQRPSDPPASDSGCR</sequence>
<feature type="region of interest" description="Disordered" evidence="10">
    <location>
        <begin position="445"/>
        <end position="495"/>
    </location>
</feature>
<keyword evidence="6" id="KW-0804">Transcription</keyword>
<dbReference type="Gene3D" id="3.40.50.2300">
    <property type="match status" value="1"/>
</dbReference>
<evidence type="ECO:0000313" key="14">
    <source>
        <dbReference type="RefSeq" id="XP_022924763.1"/>
    </source>
</evidence>
<dbReference type="GO" id="GO:0005634">
    <property type="term" value="C:nucleus"/>
    <property type="evidence" value="ECO:0007669"/>
    <property type="project" value="UniProtKB-SubCell"/>
</dbReference>
<dbReference type="SUPFAM" id="SSF52172">
    <property type="entry name" value="CheY-like"/>
    <property type="match status" value="1"/>
</dbReference>